<gene>
    <name evidence="2" type="ORF">GCM10010406_48350</name>
</gene>
<dbReference type="RefSeq" id="WP_344385437.1">
    <property type="nucleotide sequence ID" value="NZ_BAAATA010000039.1"/>
</dbReference>
<evidence type="ECO:0000313" key="3">
    <source>
        <dbReference type="Proteomes" id="UP001501358"/>
    </source>
</evidence>
<evidence type="ECO:0000313" key="2">
    <source>
        <dbReference type="EMBL" id="GAA2506062.1"/>
    </source>
</evidence>
<name>A0ABP5ZZJ1_9ACTN</name>
<dbReference type="GO" id="GO:0016787">
    <property type="term" value="F:hydrolase activity"/>
    <property type="evidence" value="ECO:0007669"/>
    <property type="project" value="UniProtKB-KW"/>
</dbReference>
<dbReference type="Pfam" id="PF00561">
    <property type="entry name" value="Abhydrolase_1"/>
    <property type="match status" value="1"/>
</dbReference>
<reference evidence="3" key="1">
    <citation type="journal article" date="2019" name="Int. J. Syst. Evol. Microbiol.">
        <title>The Global Catalogue of Microorganisms (GCM) 10K type strain sequencing project: providing services to taxonomists for standard genome sequencing and annotation.</title>
        <authorList>
            <consortium name="The Broad Institute Genomics Platform"/>
            <consortium name="The Broad Institute Genome Sequencing Center for Infectious Disease"/>
            <person name="Wu L."/>
            <person name="Ma J."/>
        </authorList>
    </citation>
    <scope>NUCLEOTIDE SEQUENCE [LARGE SCALE GENOMIC DNA]</scope>
    <source>
        <strain evidence="3">JCM 6307</strain>
    </source>
</reference>
<protein>
    <submittedName>
        <fullName evidence="2">Alpha/beta hydrolase</fullName>
    </submittedName>
</protein>
<accession>A0ABP5ZZJ1</accession>
<dbReference type="InterPro" id="IPR029058">
    <property type="entry name" value="AB_hydrolase_fold"/>
</dbReference>
<dbReference type="PANTHER" id="PTHR43194:SF2">
    <property type="entry name" value="PEROXISOMAL MEMBRANE PROTEIN LPX1"/>
    <property type="match status" value="1"/>
</dbReference>
<evidence type="ECO:0000259" key="1">
    <source>
        <dbReference type="Pfam" id="PF00561"/>
    </source>
</evidence>
<organism evidence="2 3">
    <name type="scientific">Streptomyces thermolineatus</name>
    <dbReference type="NCBI Taxonomy" id="44033"/>
    <lineage>
        <taxon>Bacteria</taxon>
        <taxon>Bacillati</taxon>
        <taxon>Actinomycetota</taxon>
        <taxon>Actinomycetes</taxon>
        <taxon>Kitasatosporales</taxon>
        <taxon>Streptomycetaceae</taxon>
        <taxon>Streptomyces</taxon>
    </lineage>
</organism>
<keyword evidence="3" id="KW-1185">Reference proteome</keyword>
<keyword evidence="2" id="KW-0378">Hydrolase</keyword>
<dbReference type="SUPFAM" id="SSF53474">
    <property type="entry name" value="alpha/beta-Hydrolases"/>
    <property type="match status" value="1"/>
</dbReference>
<dbReference type="PANTHER" id="PTHR43194">
    <property type="entry name" value="HYDROLASE ALPHA/BETA FOLD FAMILY"/>
    <property type="match status" value="1"/>
</dbReference>
<dbReference type="Proteomes" id="UP001501358">
    <property type="component" value="Unassembled WGS sequence"/>
</dbReference>
<sequence length="307" mass="32820">MVRHIEVIGAQGTRLAAWDFTESTESTASAGPIASAGPTASAGPVPSPPGVLLLHGLLGRASTWAPAARFLAPHHRTVALDQRGHGDSDRPAEPSAYSLEAHVGDAEAALEQLGPGPAVLVGHGMGALTAWRLAARRPDLVRALVVCDTRAAALGGAAREEQRRWLDSWPLPFASPDAARRWFGEQDPSLERPCPARGDFHAELLERRPDGWWPGFSPDHVMATLDAWVYDAHWDDLAQVPCPALVVRGVDGQLGRAEAQEMVRVLPRGRYAEVPGAGPLLHYGQPDAWYAAVAPFLAEHSLPAPSH</sequence>
<comment type="caution">
    <text evidence="2">The sequence shown here is derived from an EMBL/GenBank/DDBJ whole genome shotgun (WGS) entry which is preliminary data.</text>
</comment>
<dbReference type="InterPro" id="IPR000073">
    <property type="entry name" value="AB_hydrolase_1"/>
</dbReference>
<dbReference type="Gene3D" id="3.40.50.1820">
    <property type="entry name" value="alpha/beta hydrolase"/>
    <property type="match status" value="1"/>
</dbReference>
<proteinExistence type="predicted"/>
<dbReference type="InterPro" id="IPR050228">
    <property type="entry name" value="Carboxylesterase_BioH"/>
</dbReference>
<feature type="domain" description="AB hydrolase-1" evidence="1">
    <location>
        <begin position="51"/>
        <end position="169"/>
    </location>
</feature>
<dbReference type="EMBL" id="BAAATA010000039">
    <property type="protein sequence ID" value="GAA2506062.1"/>
    <property type="molecule type" value="Genomic_DNA"/>
</dbReference>